<dbReference type="Proteomes" id="UP001054857">
    <property type="component" value="Unassembled WGS sequence"/>
</dbReference>
<evidence type="ECO:0000313" key="1">
    <source>
        <dbReference type="EMBL" id="GFR39601.1"/>
    </source>
</evidence>
<name>A0AAD3DGJ4_9CHLO</name>
<proteinExistence type="predicted"/>
<evidence type="ECO:0000313" key="2">
    <source>
        <dbReference type="Proteomes" id="UP001054857"/>
    </source>
</evidence>
<organism evidence="1 2">
    <name type="scientific">Astrephomene gubernaculifera</name>
    <dbReference type="NCBI Taxonomy" id="47775"/>
    <lineage>
        <taxon>Eukaryota</taxon>
        <taxon>Viridiplantae</taxon>
        <taxon>Chlorophyta</taxon>
        <taxon>core chlorophytes</taxon>
        <taxon>Chlorophyceae</taxon>
        <taxon>CS clade</taxon>
        <taxon>Chlamydomonadales</taxon>
        <taxon>Astrephomenaceae</taxon>
        <taxon>Astrephomene</taxon>
    </lineage>
</organism>
<sequence>AGTSTAFKEALLSRRRLQAGQQPRHQSRRQLQQLAVGTASNGSLVALVPAPKAQVFTPTCPREVTCNTVEVMAAYLDVAQEALAVPVRCVVLASAKDVPSTQAVAGLANDTT</sequence>
<comment type="caution">
    <text evidence="1">The sequence shown here is derived from an EMBL/GenBank/DDBJ whole genome shotgun (WGS) entry which is preliminary data.</text>
</comment>
<feature type="non-terminal residue" evidence="1">
    <location>
        <position position="1"/>
    </location>
</feature>
<accession>A0AAD3DGJ4</accession>
<dbReference type="AlphaFoldDB" id="A0AAD3DGJ4"/>
<keyword evidence="2" id="KW-1185">Reference proteome</keyword>
<feature type="non-terminal residue" evidence="1">
    <location>
        <position position="112"/>
    </location>
</feature>
<protein>
    <submittedName>
        <fullName evidence="1">Uncharacterized protein</fullName>
    </submittedName>
</protein>
<dbReference type="EMBL" id="BMAR01000001">
    <property type="protein sequence ID" value="GFR39601.1"/>
    <property type="molecule type" value="Genomic_DNA"/>
</dbReference>
<reference evidence="1 2" key="1">
    <citation type="journal article" date="2021" name="Sci. Rep.">
        <title>Genome sequencing of the multicellular alga Astrephomene provides insights into convergent evolution of germ-soma differentiation.</title>
        <authorList>
            <person name="Yamashita S."/>
            <person name="Yamamoto K."/>
            <person name="Matsuzaki R."/>
            <person name="Suzuki S."/>
            <person name="Yamaguchi H."/>
            <person name="Hirooka S."/>
            <person name="Minakuchi Y."/>
            <person name="Miyagishima S."/>
            <person name="Kawachi M."/>
            <person name="Toyoda A."/>
            <person name="Nozaki H."/>
        </authorList>
    </citation>
    <scope>NUCLEOTIDE SEQUENCE [LARGE SCALE GENOMIC DNA]</scope>
    <source>
        <strain evidence="1 2">NIES-4017</strain>
    </source>
</reference>
<gene>
    <name evidence="1" type="ORF">Agub_g61</name>
</gene>